<accession>A0A067MY24</accession>
<dbReference type="AlphaFoldDB" id="A0A067MY24"/>
<evidence type="ECO:0000256" key="1">
    <source>
        <dbReference type="SAM" id="MobiDB-lite"/>
    </source>
</evidence>
<dbReference type="HOGENOM" id="CLU_1796146_0_0_1"/>
<dbReference type="InParanoid" id="A0A067MY24"/>
<evidence type="ECO:0000313" key="2">
    <source>
        <dbReference type="EMBL" id="KDQ16421.1"/>
    </source>
</evidence>
<dbReference type="EMBL" id="KL198027">
    <property type="protein sequence ID" value="KDQ16421.1"/>
    <property type="molecule type" value="Genomic_DNA"/>
</dbReference>
<feature type="region of interest" description="Disordered" evidence="1">
    <location>
        <begin position="1"/>
        <end position="54"/>
    </location>
</feature>
<gene>
    <name evidence="2" type="ORF">BOTBODRAFT_248421</name>
</gene>
<evidence type="ECO:0000313" key="3">
    <source>
        <dbReference type="Proteomes" id="UP000027195"/>
    </source>
</evidence>
<feature type="compositionally biased region" description="Low complexity" evidence="1">
    <location>
        <begin position="34"/>
        <end position="50"/>
    </location>
</feature>
<sequence length="144" mass="15582">MSKTKPTLPGIPPPNLATTTTLTTTVRGRRSQSRRSAAAICAPPAPASASTLGRKEKWASQRVGLCKVQSAEQRATGDKRAIGRSIYTPSVCMRLHLAAMAGNLISASMWVWVARRYFVFTSLILCLRGQDRLGTSAESTHLQL</sequence>
<name>A0A067MY24_BOTB1</name>
<reference evidence="3" key="1">
    <citation type="journal article" date="2014" name="Proc. Natl. Acad. Sci. U.S.A.">
        <title>Extensive sampling of basidiomycete genomes demonstrates inadequacy of the white-rot/brown-rot paradigm for wood decay fungi.</title>
        <authorList>
            <person name="Riley R."/>
            <person name="Salamov A.A."/>
            <person name="Brown D.W."/>
            <person name="Nagy L.G."/>
            <person name="Floudas D."/>
            <person name="Held B.W."/>
            <person name="Levasseur A."/>
            <person name="Lombard V."/>
            <person name="Morin E."/>
            <person name="Otillar R."/>
            <person name="Lindquist E.A."/>
            <person name="Sun H."/>
            <person name="LaButti K.M."/>
            <person name="Schmutz J."/>
            <person name="Jabbour D."/>
            <person name="Luo H."/>
            <person name="Baker S.E."/>
            <person name="Pisabarro A.G."/>
            <person name="Walton J.D."/>
            <person name="Blanchette R.A."/>
            <person name="Henrissat B."/>
            <person name="Martin F."/>
            <person name="Cullen D."/>
            <person name="Hibbett D.S."/>
            <person name="Grigoriev I.V."/>
        </authorList>
    </citation>
    <scope>NUCLEOTIDE SEQUENCE [LARGE SCALE GENOMIC DNA]</scope>
    <source>
        <strain evidence="3">FD-172 SS1</strain>
    </source>
</reference>
<dbReference type="Proteomes" id="UP000027195">
    <property type="component" value="Unassembled WGS sequence"/>
</dbReference>
<organism evidence="2 3">
    <name type="scientific">Botryobasidium botryosum (strain FD-172 SS1)</name>
    <dbReference type="NCBI Taxonomy" id="930990"/>
    <lineage>
        <taxon>Eukaryota</taxon>
        <taxon>Fungi</taxon>
        <taxon>Dikarya</taxon>
        <taxon>Basidiomycota</taxon>
        <taxon>Agaricomycotina</taxon>
        <taxon>Agaricomycetes</taxon>
        <taxon>Cantharellales</taxon>
        <taxon>Botryobasidiaceae</taxon>
        <taxon>Botryobasidium</taxon>
    </lineage>
</organism>
<protein>
    <submittedName>
        <fullName evidence="2">Uncharacterized protein</fullName>
    </submittedName>
</protein>
<keyword evidence="3" id="KW-1185">Reference proteome</keyword>
<proteinExistence type="predicted"/>